<accession>A0ACB6SA50</accession>
<keyword evidence="2" id="KW-1185">Reference proteome</keyword>
<gene>
    <name evidence="1" type="ORF">BU25DRAFT_419632</name>
</gene>
<dbReference type="Proteomes" id="UP000799754">
    <property type="component" value="Unassembled WGS sequence"/>
</dbReference>
<evidence type="ECO:0000313" key="1">
    <source>
        <dbReference type="EMBL" id="KAF2629977.1"/>
    </source>
</evidence>
<organism evidence="1 2">
    <name type="scientific">Macroventuria anomochaeta</name>
    <dbReference type="NCBI Taxonomy" id="301207"/>
    <lineage>
        <taxon>Eukaryota</taxon>
        <taxon>Fungi</taxon>
        <taxon>Dikarya</taxon>
        <taxon>Ascomycota</taxon>
        <taxon>Pezizomycotina</taxon>
        <taxon>Dothideomycetes</taxon>
        <taxon>Pleosporomycetidae</taxon>
        <taxon>Pleosporales</taxon>
        <taxon>Pleosporineae</taxon>
        <taxon>Didymellaceae</taxon>
        <taxon>Macroventuria</taxon>
    </lineage>
</organism>
<dbReference type="EMBL" id="MU006708">
    <property type="protein sequence ID" value="KAF2629977.1"/>
    <property type="molecule type" value="Genomic_DNA"/>
</dbReference>
<comment type="caution">
    <text evidence="1">The sequence shown here is derived from an EMBL/GenBank/DDBJ whole genome shotgun (WGS) entry which is preliminary data.</text>
</comment>
<evidence type="ECO:0000313" key="2">
    <source>
        <dbReference type="Proteomes" id="UP000799754"/>
    </source>
</evidence>
<reference evidence="1" key="1">
    <citation type="journal article" date="2020" name="Stud. Mycol.">
        <title>101 Dothideomycetes genomes: a test case for predicting lifestyles and emergence of pathogens.</title>
        <authorList>
            <person name="Haridas S."/>
            <person name="Albert R."/>
            <person name="Binder M."/>
            <person name="Bloem J."/>
            <person name="Labutti K."/>
            <person name="Salamov A."/>
            <person name="Andreopoulos B."/>
            <person name="Baker S."/>
            <person name="Barry K."/>
            <person name="Bills G."/>
            <person name="Bluhm B."/>
            <person name="Cannon C."/>
            <person name="Castanera R."/>
            <person name="Culley D."/>
            <person name="Daum C."/>
            <person name="Ezra D."/>
            <person name="Gonzalez J."/>
            <person name="Henrissat B."/>
            <person name="Kuo A."/>
            <person name="Liang C."/>
            <person name="Lipzen A."/>
            <person name="Lutzoni F."/>
            <person name="Magnuson J."/>
            <person name="Mondo S."/>
            <person name="Nolan M."/>
            <person name="Ohm R."/>
            <person name="Pangilinan J."/>
            <person name="Park H.-J."/>
            <person name="Ramirez L."/>
            <person name="Alfaro M."/>
            <person name="Sun H."/>
            <person name="Tritt A."/>
            <person name="Yoshinaga Y."/>
            <person name="Zwiers L.-H."/>
            <person name="Turgeon B."/>
            <person name="Goodwin S."/>
            <person name="Spatafora J."/>
            <person name="Crous P."/>
            <person name="Grigoriev I."/>
        </authorList>
    </citation>
    <scope>NUCLEOTIDE SEQUENCE</scope>
    <source>
        <strain evidence="1">CBS 525.71</strain>
    </source>
</reference>
<protein>
    <submittedName>
        <fullName evidence="1">Uncharacterized protein</fullName>
    </submittedName>
</protein>
<name>A0ACB6SA50_9PLEO</name>
<proteinExistence type="predicted"/>
<sequence length="131" mass="13772">MPYPSPKDGVLPSVGKTTVVYGGSSSVGSVTTQLAATAGLHVITIVGVKNFDLSKRSGATECFDHKHLFPVDRIVKAVRKSGQEFVGIADAISIPDTIATDLEILDHLGGGHLALTHPHMDKEVSGNIEID</sequence>